<evidence type="ECO:0008006" key="3">
    <source>
        <dbReference type="Google" id="ProtNLM"/>
    </source>
</evidence>
<dbReference type="InterPro" id="IPR009057">
    <property type="entry name" value="Homeodomain-like_sf"/>
</dbReference>
<comment type="caution">
    <text evidence="1">The sequence shown here is derived from an EMBL/GenBank/DDBJ whole genome shotgun (WGS) entry which is preliminary data.</text>
</comment>
<gene>
    <name evidence="1" type="ORF">CSUB01_01744</name>
</gene>
<evidence type="ECO:0000313" key="1">
    <source>
        <dbReference type="EMBL" id="KDN67101.1"/>
    </source>
</evidence>
<dbReference type="Proteomes" id="UP000027238">
    <property type="component" value="Unassembled WGS sequence"/>
</dbReference>
<proteinExistence type="predicted"/>
<dbReference type="EMBL" id="JMSE01000842">
    <property type="protein sequence ID" value="KDN67101.1"/>
    <property type="molecule type" value="Genomic_DNA"/>
</dbReference>
<dbReference type="OrthoDB" id="4733042at2759"/>
<protein>
    <recommendedName>
        <fullName evidence="3">HTH CENPB-type domain-containing protein</fullName>
    </recommendedName>
</protein>
<dbReference type="AlphaFoldDB" id="A0A066XMY0"/>
<sequence length="197" mass="21867">MPRQGDKYMTPAKKAAELLFAAQQRAGLDRPGKKASAVPSIHQTAREYGVSHTVIEKHLRTLRAGGNLRASPEEGGRPRLLTEAEDTALGAFVLWLAEAGFPAQPLQVEETANYLRSLRGMPAVNSDHFVRTWLADHPELQRRAFIKPVEVLRLGAELNPAPVEDFFTRYRAVIRDLRDSPQAAKILSPANRGRKSI</sequence>
<dbReference type="OMA" id="AWNADEM"/>
<organism evidence="1 2">
    <name type="scientific">Colletotrichum sublineola</name>
    <name type="common">Sorghum anthracnose fungus</name>
    <dbReference type="NCBI Taxonomy" id="1173701"/>
    <lineage>
        <taxon>Eukaryota</taxon>
        <taxon>Fungi</taxon>
        <taxon>Dikarya</taxon>
        <taxon>Ascomycota</taxon>
        <taxon>Pezizomycotina</taxon>
        <taxon>Sordariomycetes</taxon>
        <taxon>Hypocreomycetidae</taxon>
        <taxon>Glomerellales</taxon>
        <taxon>Glomerellaceae</taxon>
        <taxon>Colletotrichum</taxon>
        <taxon>Colletotrichum graminicola species complex</taxon>
    </lineage>
</organism>
<reference evidence="2" key="1">
    <citation type="journal article" date="2014" name="Genome Announc.">
        <title>Draft genome sequence of Colletotrichum sublineola, a destructive pathogen of cultivated sorghum.</title>
        <authorList>
            <person name="Baroncelli R."/>
            <person name="Sanz-Martin J.M."/>
            <person name="Rech G.E."/>
            <person name="Sukno S.A."/>
            <person name="Thon M.R."/>
        </authorList>
    </citation>
    <scope>NUCLEOTIDE SEQUENCE [LARGE SCALE GENOMIC DNA]</scope>
    <source>
        <strain evidence="2">TX430BB</strain>
    </source>
</reference>
<accession>A0A066XMY0</accession>
<dbReference type="SUPFAM" id="SSF46689">
    <property type="entry name" value="Homeodomain-like"/>
    <property type="match status" value="1"/>
</dbReference>
<evidence type="ECO:0000313" key="2">
    <source>
        <dbReference type="Proteomes" id="UP000027238"/>
    </source>
</evidence>
<name>A0A066XMY0_COLSU</name>
<dbReference type="HOGENOM" id="CLU_1525354_0_0_1"/>
<keyword evidence="2" id="KW-1185">Reference proteome</keyword>
<dbReference type="STRING" id="1173701.A0A066XMY0"/>